<dbReference type="GO" id="GO:0016020">
    <property type="term" value="C:membrane"/>
    <property type="evidence" value="ECO:0007669"/>
    <property type="project" value="UniProtKB-SubCell"/>
</dbReference>
<reference evidence="7 8" key="1">
    <citation type="submission" date="2017-08" db="EMBL/GenBank/DDBJ databases">
        <title>Acidophilic green algal genome provides insights into adaptation to an acidic environment.</title>
        <authorList>
            <person name="Hirooka S."/>
            <person name="Hirose Y."/>
            <person name="Kanesaki Y."/>
            <person name="Higuchi S."/>
            <person name="Fujiwara T."/>
            <person name="Onuma R."/>
            <person name="Era A."/>
            <person name="Ohbayashi R."/>
            <person name="Uzuka A."/>
            <person name="Nozaki H."/>
            <person name="Yoshikawa H."/>
            <person name="Miyagishima S.Y."/>
        </authorList>
    </citation>
    <scope>NUCLEOTIDE SEQUENCE [LARGE SCALE GENOMIC DNA]</scope>
    <source>
        <strain evidence="7 8">NIES-2499</strain>
    </source>
</reference>
<evidence type="ECO:0008006" key="9">
    <source>
        <dbReference type="Google" id="ProtNLM"/>
    </source>
</evidence>
<keyword evidence="5 6" id="KW-0472">Membrane</keyword>
<accession>A0A250XF42</accession>
<evidence type="ECO:0000313" key="8">
    <source>
        <dbReference type="Proteomes" id="UP000232323"/>
    </source>
</evidence>
<evidence type="ECO:0000256" key="3">
    <source>
        <dbReference type="ARBA" id="ARBA00022692"/>
    </source>
</evidence>
<evidence type="ECO:0000256" key="5">
    <source>
        <dbReference type="ARBA" id="ARBA00023136"/>
    </source>
</evidence>
<dbReference type="Pfam" id="PF03311">
    <property type="entry name" value="Cornichon"/>
    <property type="match status" value="1"/>
</dbReference>
<dbReference type="Proteomes" id="UP000232323">
    <property type="component" value="Unassembled WGS sequence"/>
</dbReference>
<feature type="transmembrane region" description="Helical" evidence="6">
    <location>
        <begin position="109"/>
        <end position="129"/>
    </location>
</feature>
<sequence length="159" mass="18166">MSFDFLTWAFVFVLQAALLGKGMFTLIHLTDLEQDHTNPFDCAVAVNKFVSLEFAVQVILTAVLFLSQKWFSAALHVAILAYLVSVYLKKQVYMDAVDAFKQLKHIKQWRFTVFALYCLSFVFVTYRMVESIIHTVLTPEGRLTAKKLFQEAASSIHGF</sequence>
<evidence type="ECO:0000256" key="1">
    <source>
        <dbReference type="ARBA" id="ARBA00004141"/>
    </source>
</evidence>
<evidence type="ECO:0000313" key="7">
    <source>
        <dbReference type="EMBL" id="GAX81687.1"/>
    </source>
</evidence>
<comment type="similarity">
    <text evidence="2">Belongs to the cornichon family.</text>
</comment>
<comment type="subcellular location">
    <subcellularLocation>
        <location evidence="1">Membrane</location>
        <topology evidence="1">Multi-pass membrane protein</topology>
    </subcellularLocation>
</comment>
<protein>
    <recommendedName>
        <fullName evidence="9">Cornichon</fullName>
    </recommendedName>
</protein>
<keyword evidence="8" id="KW-1185">Reference proteome</keyword>
<keyword evidence="3 6" id="KW-0812">Transmembrane</keyword>
<gene>
    <name evidence="7" type="ORF">CEUSTIGMA_g9115.t1</name>
</gene>
<dbReference type="InterPro" id="IPR003377">
    <property type="entry name" value="Cornichon"/>
</dbReference>
<organism evidence="7 8">
    <name type="scientific">Chlamydomonas eustigma</name>
    <dbReference type="NCBI Taxonomy" id="1157962"/>
    <lineage>
        <taxon>Eukaryota</taxon>
        <taxon>Viridiplantae</taxon>
        <taxon>Chlorophyta</taxon>
        <taxon>core chlorophytes</taxon>
        <taxon>Chlorophyceae</taxon>
        <taxon>CS clade</taxon>
        <taxon>Chlamydomonadales</taxon>
        <taxon>Chlamydomonadaceae</taxon>
        <taxon>Chlamydomonas</taxon>
    </lineage>
</organism>
<dbReference type="SMART" id="SM01398">
    <property type="entry name" value="Cornichon"/>
    <property type="match status" value="1"/>
</dbReference>
<evidence type="ECO:0000256" key="2">
    <source>
        <dbReference type="ARBA" id="ARBA00010095"/>
    </source>
</evidence>
<evidence type="ECO:0000256" key="6">
    <source>
        <dbReference type="SAM" id="Phobius"/>
    </source>
</evidence>
<comment type="caution">
    <text evidence="7">The sequence shown here is derived from an EMBL/GenBank/DDBJ whole genome shotgun (WGS) entry which is preliminary data.</text>
</comment>
<dbReference type="PANTHER" id="PTHR12290">
    <property type="entry name" value="CORNICHON-RELATED"/>
    <property type="match status" value="1"/>
</dbReference>
<dbReference type="STRING" id="1157962.A0A250XF42"/>
<dbReference type="EMBL" id="BEGY01000069">
    <property type="protein sequence ID" value="GAX81687.1"/>
    <property type="molecule type" value="Genomic_DNA"/>
</dbReference>
<proteinExistence type="inferred from homology"/>
<evidence type="ECO:0000256" key="4">
    <source>
        <dbReference type="ARBA" id="ARBA00022989"/>
    </source>
</evidence>
<name>A0A250XF42_9CHLO</name>
<dbReference type="OrthoDB" id="434393at2759"/>
<dbReference type="GO" id="GO:0016192">
    <property type="term" value="P:vesicle-mediated transport"/>
    <property type="evidence" value="ECO:0007669"/>
    <property type="project" value="InterPro"/>
</dbReference>
<dbReference type="AlphaFoldDB" id="A0A250XF42"/>
<feature type="transmembrane region" description="Helical" evidence="6">
    <location>
        <begin position="70"/>
        <end position="88"/>
    </location>
</feature>
<keyword evidence="4 6" id="KW-1133">Transmembrane helix</keyword>
<feature type="transmembrane region" description="Helical" evidence="6">
    <location>
        <begin position="6"/>
        <end position="30"/>
    </location>
</feature>